<dbReference type="AlphaFoldDB" id="A0A318T233"/>
<proteinExistence type="predicted"/>
<feature type="transmembrane region" description="Helical" evidence="5">
    <location>
        <begin position="233"/>
        <end position="257"/>
    </location>
</feature>
<dbReference type="Gene3D" id="1.20.1740.10">
    <property type="entry name" value="Amino acid/polyamine transporter I"/>
    <property type="match status" value="1"/>
</dbReference>
<dbReference type="GO" id="GO:0016020">
    <property type="term" value="C:membrane"/>
    <property type="evidence" value="ECO:0007669"/>
    <property type="project" value="UniProtKB-SubCell"/>
</dbReference>
<dbReference type="PIRSF" id="PIRSF006060">
    <property type="entry name" value="AA_transporter"/>
    <property type="match status" value="1"/>
</dbReference>
<feature type="transmembrane region" description="Helical" evidence="5">
    <location>
        <begin position="423"/>
        <end position="444"/>
    </location>
</feature>
<feature type="transmembrane region" description="Helical" evidence="5">
    <location>
        <begin position="365"/>
        <end position="387"/>
    </location>
</feature>
<dbReference type="PANTHER" id="PTHR47547">
    <property type="match status" value="1"/>
</dbReference>
<dbReference type="Pfam" id="PF13520">
    <property type="entry name" value="AA_permease_2"/>
    <property type="match status" value="1"/>
</dbReference>
<evidence type="ECO:0000256" key="2">
    <source>
        <dbReference type="ARBA" id="ARBA00022692"/>
    </source>
</evidence>
<feature type="transmembrane region" description="Helical" evidence="5">
    <location>
        <begin position="12"/>
        <end position="32"/>
    </location>
</feature>
<keyword evidence="4 5" id="KW-0472">Membrane</keyword>
<comment type="subcellular location">
    <subcellularLocation>
        <location evidence="1">Membrane</location>
        <topology evidence="1">Multi-pass membrane protein</topology>
    </subcellularLocation>
</comment>
<evidence type="ECO:0000256" key="3">
    <source>
        <dbReference type="ARBA" id="ARBA00022989"/>
    </source>
</evidence>
<feature type="transmembrane region" description="Helical" evidence="5">
    <location>
        <begin position="338"/>
        <end position="359"/>
    </location>
</feature>
<feature type="transmembrane region" description="Helical" evidence="5">
    <location>
        <begin position="160"/>
        <end position="179"/>
    </location>
</feature>
<organism evidence="6 7">
    <name type="scientific">Phyllobacterium leguminum</name>
    <dbReference type="NCBI Taxonomy" id="314237"/>
    <lineage>
        <taxon>Bacteria</taxon>
        <taxon>Pseudomonadati</taxon>
        <taxon>Pseudomonadota</taxon>
        <taxon>Alphaproteobacteria</taxon>
        <taxon>Hyphomicrobiales</taxon>
        <taxon>Phyllobacteriaceae</taxon>
        <taxon>Phyllobacterium</taxon>
    </lineage>
</organism>
<dbReference type="InterPro" id="IPR052962">
    <property type="entry name" value="AA_Transporter_AGT"/>
</dbReference>
<evidence type="ECO:0000313" key="7">
    <source>
        <dbReference type="Proteomes" id="UP000247454"/>
    </source>
</evidence>
<dbReference type="GO" id="GO:0022857">
    <property type="term" value="F:transmembrane transporter activity"/>
    <property type="evidence" value="ECO:0007669"/>
    <property type="project" value="InterPro"/>
</dbReference>
<evidence type="ECO:0000256" key="1">
    <source>
        <dbReference type="ARBA" id="ARBA00004141"/>
    </source>
</evidence>
<evidence type="ECO:0000256" key="5">
    <source>
        <dbReference type="SAM" id="Phobius"/>
    </source>
</evidence>
<evidence type="ECO:0000256" key="4">
    <source>
        <dbReference type="ARBA" id="ARBA00023136"/>
    </source>
</evidence>
<keyword evidence="2 5" id="KW-0812">Transmembrane</keyword>
<feature type="transmembrane region" description="Helical" evidence="5">
    <location>
        <begin position="456"/>
        <end position="479"/>
    </location>
</feature>
<comment type="caution">
    <text evidence="6">The sequence shown here is derived from an EMBL/GenBank/DDBJ whole genome shotgun (WGS) entry which is preliminary data.</text>
</comment>
<dbReference type="InterPro" id="IPR002293">
    <property type="entry name" value="AA/rel_permease1"/>
</dbReference>
<feature type="transmembrane region" description="Helical" evidence="5">
    <location>
        <begin position="44"/>
        <end position="65"/>
    </location>
</feature>
<evidence type="ECO:0000313" key="6">
    <source>
        <dbReference type="EMBL" id="PYE87857.1"/>
    </source>
</evidence>
<sequence>MEKTRHMKREIGLIGLTFVAVSGVLGSGWLFAPLLASQQAGPASIVAWAIGGVAILLIALTFAEISAMLPVPGGIARLPQFSHGNVVAMAMGWSAWIGYNTTVSVEVAAMLRYLAPHISWMSGNLDDWRTLSLAIALLALFTLINALGVQFFAKINSTMTWAKIAIPLIITGTLLWARFDPANFTQAGGFSPFGLHGIFAAVSTGGIIFSYIGFRHAIDMAGEVRNPGRMVPLALVLSVIICFIVYAGLQLAFIGAMPSSMLTSGWNGIMINARLGPIDAIATSVGILWLVALLNVGAVIGPFGGGLVAAGSNGRLAYALARNGFFPKFLAGLSKLDIPLPALLLNFVISALVLMVFSFNEIVRLNGASIVLSFIVGPIAVVALRDLLPNQPRPLRLPAVKLLAAVAFVVSTLIIYWSGWDTIWQLGVVLLLGLVLFIIHGRWLSPGPLDFREASWLMPYLVGIGLFSYFGTFGGTGVLPFGWDIVVITVFSLAIFAWAIACRLPAERCVAQIRNLKAVIPDLEPDDSSLV</sequence>
<keyword evidence="7" id="KW-1185">Reference proteome</keyword>
<feature type="transmembrane region" description="Helical" evidence="5">
    <location>
        <begin position="191"/>
        <end position="212"/>
    </location>
</feature>
<feature type="transmembrane region" description="Helical" evidence="5">
    <location>
        <begin position="86"/>
        <end position="111"/>
    </location>
</feature>
<name>A0A318T233_9HYPH</name>
<dbReference type="PANTHER" id="PTHR47547:SF1">
    <property type="entry name" value="ASPARTATE-PROTON SYMPORTER"/>
    <property type="match status" value="1"/>
</dbReference>
<feature type="transmembrane region" description="Helical" evidence="5">
    <location>
        <begin position="399"/>
        <end position="417"/>
    </location>
</feature>
<feature type="transmembrane region" description="Helical" evidence="5">
    <location>
        <begin position="485"/>
        <end position="506"/>
    </location>
</feature>
<feature type="transmembrane region" description="Helical" evidence="5">
    <location>
        <begin position="131"/>
        <end position="153"/>
    </location>
</feature>
<accession>A0A318T233</accession>
<dbReference type="Proteomes" id="UP000247454">
    <property type="component" value="Unassembled WGS sequence"/>
</dbReference>
<protein>
    <submittedName>
        <fullName evidence="6">Amino acid/polyamine/organocation transporter (APC superfamily)</fullName>
    </submittedName>
</protein>
<feature type="transmembrane region" description="Helical" evidence="5">
    <location>
        <begin position="287"/>
        <end position="310"/>
    </location>
</feature>
<dbReference type="EMBL" id="QJTF01000010">
    <property type="protein sequence ID" value="PYE87857.1"/>
    <property type="molecule type" value="Genomic_DNA"/>
</dbReference>
<reference evidence="6 7" key="1">
    <citation type="submission" date="2018-06" db="EMBL/GenBank/DDBJ databases">
        <title>Genomic Encyclopedia of Type Strains, Phase III (KMG-III): the genomes of soil and plant-associated and newly described type strains.</title>
        <authorList>
            <person name="Whitman W."/>
        </authorList>
    </citation>
    <scope>NUCLEOTIDE SEQUENCE [LARGE SCALE GENOMIC DNA]</scope>
    <source>
        <strain evidence="6 7">ORS 1419</strain>
    </source>
</reference>
<keyword evidence="3 5" id="KW-1133">Transmembrane helix</keyword>
<gene>
    <name evidence="6" type="ORF">C7477_11042</name>
</gene>